<dbReference type="InParanoid" id="A0A7M7HK47"/>
<dbReference type="Gene3D" id="3.10.310.50">
    <property type="match status" value="1"/>
</dbReference>
<dbReference type="InterPro" id="IPR033438">
    <property type="entry name" value="MOLO1"/>
</dbReference>
<dbReference type="GO" id="GO:0005892">
    <property type="term" value="C:acetylcholine-gated channel complex"/>
    <property type="evidence" value="ECO:0007669"/>
    <property type="project" value="InterPro"/>
</dbReference>
<sequence length="344" mass="38644">MPRPSYFITAFHQRFSGLRKIRIPSKYDIVTGFVFTIYFWSFIVFNFLPAATSDDHHSELPAGWLSWKYPSPRSNPDECGWTDVVTWAGDLTRNISWICDPDHILGYNEAYHLALKLDAYHRDSLCDCPSNCSHGGYRIAVALVDRLNTNGDFEPMKTKAKNFAQDVRVSWFDDVGCDDNVLIFYSLYDDELYISIGETVERVISDIELVRLNGIGDRALVGKIVSTPTPQAGAVQINDSFTIVPTTTITDIAQRKTTTGAGIDTLVNEVHVAIANGPSVSSRLVYGAAVPVLLVLMILTMCLLANWCCRPAYGYHEPAQRTNKTREEEEEEELEKEEEEKAKA</sequence>
<organism evidence="3 4">
    <name type="scientific">Strongylocentrotus purpuratus</name>
    <name type="common">Purple sea urchin</name>
    <dbReference type="NCBI Taxonomy" id="7668"/>
    <lineage>
        <taxon>Eukaryota</taxon>
        <taxon>Metazoa</taxon>
        <taxon>Echinodermata</taxon>
        <taxon>Eleutherozoa</taxon>
        <taxon>Echinozoa</taxon>
        <taxon>Echinoidea</taxon>
        <taxon>Euechinoidea</taxon>
        <taxon>Echinacea</taxon>
        <taxon>Camarodonta</taxon>
        <taxon>Echinidea</taxon>
        <taxon>Strongylocentrotidae</taxon>
        <taxon>Strongylocentrotus</taxon>
    </lineage>
</organism>
<dbReference type="Proteomes" id="UP000007110">
    <property type="component" value="Unassembled WGS sequence"/>
</dbReference>
<dbReference type="KEGG" id="spu:100888046"/>
<keyword evidence="4" id="KW-1185">Reference proteome</keyword>
<dbReference type="OMA" id="NICCAQD"/>
<evidence type="ECO:0000313" key="3">
    <source>
        <dbReference type="EnsemblMetazoa" id="XP_011666871"/>
    </source>
</evidence>
<evidence type="ECO:0000256" key="1">
    <source>
        <dbReference type="SAM" id="MobiDB-lite"/>
    </source>
</evidence>
<feature type="region of interest" description="Disordered" evidence="1">
    <location>
        <begin position="318"/>
        <end position="344"/>
    </location>
</feature>
<feature type="compositionally biased region" description="Acidic residues" evidence="1">
    <location>
        <begin position="328"/>
        <end position="338"/>
    </location>
</feature>
<dbReference type="OrthoDB" id="8062037at2759"/>
<dbReference type="EnsemblMetazoa" id="XM_011668569">
    <property type="protein sequence ID" value="XP_011666871"/>
    <property type="gene ID" value="LOC100888046"/>
</dbReference>
<reference evidence="4" key="1">
    <citation type="submission" date="2015-02" db="EMBL/GenBank/DDBJ databases">
        <title>Genome sequencing for Strongylocentrotus purpuratus.</title>
        <authorList>
            <person name="Murali S."/>
            <person name="Liu Y."/>
            <person name="Vee V."/>
            <person name="English A."/>
            <person name="Wang M."/>
            <person name="Skinner E."/>
            <person name="Han Y."/>
            <person name="Muzny D.M."/>
            <person name="Worley K.C."/>
            <person name="Gibbs R.A."/>
        </authorList>
    </citation>
    <scope>NUCLEOTIDE SEQUENCE</scope>
</reference>
<dbReference type="PANTHER" id="PTHR33748:SF5">
    <property type="entry name" value="GROUND-LIKE DOMAIN-CONTAINING PROTEIN"/>
    <property type="match status" value="1"/>
</dbReference>
<dbReference type="RefSeq" id="XP_011666871.2">
    <property type="nucleotide sequence ID" value="XM_011668569.2"/>
</dbReference>
<dbReference type="Pfam" id="PF17175">
    <property type="entry name" value="MOLO1"/>
    <property type="match status" value="1"/>
</dbReference>
<feature type="transmembrane region" description="Helical" evidence="2">
    <location>
        <begin position="29"/>
        <end position="48"/>
    </location>
</feature>
<name>A0A7M7HK47_STRPU</name>
<accession>A0A7M7HK47</accession>
<proteinExistence type="predicted"/>
<evidence type="ECO:0000256" key="2">
    <source>
        <dbReference type="SAM" id="Phobius"/>
    </source>
</evidence>
<evidence type="ECO:0000313" key="4">
    <source>
        <dbReference type="Proteomes" id="UP000007110"/>
    </source>
</evidence>
<keyword evidence="2" id="KW-0812">Transmembrane</keyword>
<keyword evidence="2" id="KW-1133">Transmembrane helix</keyword>
<reference evidence="3" key="2">
    <citation type="submission" date="2021-01" db="UniProtKB">
        <authorList>
            <consortium name="EnsemblMetazoa"/>
        </authorList>
    </citation>
    <scope>IDENTIFICATION</scope>
</reference>
<dbReference type="PANTHER" id="PTHR33748">
    <property type="entry name" value="PROTEIN CBG04600"/>
    <property type="match status" value="1"/>
</dbReference>
<protein>
    <submittedName>
        <fullName evidence="3">Uncharacterized protein</fullName>
    </submittedName>
</protein>
<keyword evidence="2" id="KW-0472">Membrane</keyword>
<dbReference type="GO" id="GO:0016020">
    <property type="term" value="C:membrane"/>
    <property type="evidence" value="ECO:0000318"/>
    <property type="project" value="GO_Central"/>
</dbReference>
<dbReference type="GeneID" id="100888046"/>
<dbReference type="AlphaFoldDB" id="A0A7M7HK47"/>
<feature type="transmembrane region" description="Helical" evidence="2">
    <location>
        <begin position="284"/>
        <end position="305"/>
    </location>
</feature>